<feature type="domain" description="YgjP-like metallopeptidase" evidence="1">
    <location>
        <begin position="11"/>
        <end position="210"/>
    </location>
</feature>
<accession>K2F9P9</accession>
<reference evidence="2" key="1">
    <citation type="journal article" date="2012" name="Science">
        <title>Fermentation, hydrogen, and sulfur metabolism in multiple uncultivated bacterial phyla.</title>
        <authorList>
            <person name="Wrighton K.C."/>
            <person name="Thomas B.C."/>
            <person name="Sharon I."/>
            <person name="Miller C.S."/>
            <person name="Castelle C.J."/>
            <person name="VerBerkmoes N.C."/>
            <person name="Wilkins M.J."/>
            <person name="Hettich R.L."/>
            <person name="Lipton M.S."/>
            <person name="Williams K.H."/>
            <person name="Long P.E."/>
            <person name="Banfield J.F."/>
        </authorList>
    </citation>
    <scope>NUCLEOTIDE SEQUENCE [LARGE SCALE GENOMIC DNA]</scope>
</reference>
<dbReference type="PANTHER" id="PTHR30399">
    <property type="entry name" value="UNCHARACTERIZED PROTEIN YGJP"/>
    <property type="match status" value="1"/>
</dbReference>
<comment type="caution">
    <text evidence="2">The sequence shown here is derived from an EMBL/GenBank/DDBJ whole genome shotgun (WGS) entry which is preliminary data.</text>
</comment>
<dbReference type="CDD" id="cd07344">
    <property type="entry name" value="M48_yhfN_like"/>
    <property type="match status" value="1"/>
</dbReference>
<organism evidence="2">
    <name type="scientific">uncultured bacterium</name>
    <name type="common">gcode 4</name>
    <dbReference type="NCBI Taxonomy" id="1234023"/>
    <lineage>
        <taxon>Bacteria</taxon>
        <taxon>environmental samples</taxon>
    </lineage>
</organism>
<gene>
    <name evidence="2" type="ORF">ACD_3C00142G0012</name>
</gene>
<protein>
    <recommendedName>
        <fullName evidence="1">YgjP-like metallopeptidase domain-containing protein</fullName>
    </recommendedName>
</protein>
<dbReference type="Gene3D" id="3.30.2010.10">
    <property type="entry name" value="Metalloproteases ('zincins'), catalytic domain"/>
    <property type="match status" value="1"/>
</dbReference>
<evidence type="ECO:0000259" key="1">
    <source>
        <dbReference type="Pfam" id="PF01863"/>
    </source>
</evidence>
<dbReference type="PANTHER" id="PTHR30399:SF1">
    <property type="entry name" value="UTP PYROPHOSPHATASE"/>
    <property type="match status" value="1"/>
</dbReference>
<dbReference type="AlphaFoldDB" id="K2F9P9"/>
<dbReference type="Pfam" id="PF01863">
    <property type="entry name" value="YgjP-like"/>
    <property type="match status" value="1"/>
</dbReference>
<proteinExistence type="predicted"/>
<dbReference type="InterPro" id="IPR002725">
    <property type="entry name" value="YgjP-like_metallopeptidase"/>
</dbReference>
<name>K2F9P9_9BACT</name>
<sequence>MEYTIQRKKVKNLRITVKSSWDIIVSAPWFYTKWQIDKIVKSKEEWIENRLEKLKNNKLNLNLDSWKIMYLWDNYEFVFDEKKKIDLIDLENKKITSRIDLSNDANLAKWHKTNAKKYLVEKTQELVIIHSFKAGKISVRTQKTRWGSCSAKNNISINSNLIKCPPRVIEYVIYHELAHTIQKNHSKKFWDLLWTYQDDYQEQRKWLKTHGNMFIVP</sequence>
<dbReference type="InterPro" id="IPR053136">
    <property type="entry name" value="UTP_pyrophosphatase-like"/>
</dbReference>
<dbReference type="EMBL" id="AMFJ01000416">
    <property type="protein sequence ID" value="EKE27856.1"/>
    <property type="molecule type" value="Genomic_DNA"/>
</dbReference>
<evidence type="ECO:0000313" key="2">
    <source>
        <dbReference type="EMBL" id="EKE27856.1"/>
    </source>
</evidence>